<comment type="subcellular location">
    <subcellularLocation>
        <location evidence="1">Nucleus</location>
    </subcellularLocation>
</comment>
<keyword evidence="2" id="KW-0805">Transcription regulation</keyword>
<protein>
    <submittedName>
        <fullName evidence="9">DgyrCDS1275</fullName>
    </submittedName>
</protein>
<dbReference type="FunFam" id="4.10.280.10:FF:000009">
    <property type="entry name" value="Transcription factor HES-1"/>
    <property type="match status" value="1"/>
</dbReference>
<dbReference type="InterPro" id="IPR011598">
    <property type="entry name" value="bHLH_dom"/>
</dbReference>
<dbReference type="InterPro" id="IPR003650">
    <property type="entry name" value="Orange_dom"/>
</dbReference>
<sequence>MSQAFQRVIQKSEKNNKPLIEKKRRARINECLSQLKLLVLQAMRKETGNYTKLEKADILEMTVKYLRQQRRQQTLDSNPINKYLAGYNECASEVQRYLSTSDLVDMDTRSRLINHLFKKANNYSEKLHPSFVYNLVSGVLPSGQLTALLVPVQNQVSKVKVDSATSTSDEDEEMEEYETDHEKENVPWRPW</sequence>
<keyword evidence="10" id="KW-1185">Reference proteome</keyword>
<dbReference type="InterPro" id="IPR036638">
    <property type="entry name" value="HLH_DNA-bd_sf"/>
</dbReference>
<accession>A0A7I8V8M7</accession>
<dbReference type="AlphaFoldDB" id="A0A7I8V8M7"/>
<dbReference type="PANTHER" id="PTHR10985">
    <property type="entry name" value="BASIC HELIX-LOOP-HELIX TRANSCRIPTION FACTOR, HES-RELATED"/>
    <property type="match status" value="1"/>
</dbReference>
<name>A0A7I8V8M7_9ANNE</name>
<dbReference type="SUPFAM" id="SSF47459">
    <property type="entry name" value="HLH, helix-loop-helix DNA-binding domain"/>
    <property type="match status" value="1"/>
</dbReference>
<evidence type="ECO:0000313" key="9">
    <source>
        <dbReference type="EMBL" id="CAD5112025.1"/>
    </source>
</evidence>
<dbReference type="Proteomes" id="UP000549394">
    <property type="component" value="Unassembled WGS sequence"/>
</dbReference>
<dbReference type="SMART" id="SM00353">
    <property type="entry name" value="HLH"/>
    <property type="match status" value="1"/>
</dbReference>
<keyword evidence="5" id="KW-0539">Nucleus</keyword>
<feature type="compositionally biased region" description="Basic and acidic residues" evidence="6">
    <location>
        <begin position="180"/>
        <end position="191"/>
    </location>
</feature>
<reference evidence="9 10" key="1">
    <citation type="submission" date="2020-08" db="EMBL/GenBank/DDBJ databases">
        <authorList>
            <person name="Hejnol A."/>
        </authorList>
    </citation>
    <scope>NUCLEOTIDE SEQUENCE [LARGE SCALE GENOMIC DNA]</scope>
</reference>
<dbReference type="Pfam" id="PF00010">
    <property type="entry name" value="HLH"/>
    <property type="match status" value="1"/>
</dbReference>
<gene>
    <name evidence="9" type="ORF">DGYR_LOCUS1234</name>
</gene>
<feature type="compositionally biased region" description="Acidic residues" evidence="6">
    <location>
        <begin position="168"/>
        <end position="179"/>
    </location>
</feature>
<dbReference type="InterPro" id="IPR050370">
    <property type="entry name" value="HES_HEY"/>
</dbReference>
<evidence type="ECO:0000256" key="5">
    <source>
        <dbReference type="ARBA" id="ARBA00023242"/>
    </source>
</evidence>
<evidence type="ECO:0000256" key="3">
    <source>
        <dbReference type="ARBA" id="ARBA00023125"/>
    </source>
</evidence>
<dbReference type="GO" id="GO:0046983">
    <property type="term" value="F:protein dimerization activity"/>
    <property type="evidence" value="ECO:0007669"/>
    <property type="project" value="InterPro"/>
</dbReference>
<evidence type="ECO:0000256" key="1">
    <source>
        <dbReference type="ARBA" id="ARBA00004123"/>
    </source>
</evidence>
<dbReference type="GO" id="GO:0003677">
    <property type="term" value="F:DNA binding"/>
    <property type="evidence" value="ECO:0007669"/>
    <property type="project" value="UniProtKB-KW"/>
</dbReference>
<dbReference type="PROSITE" id="PS51054">
    <property type="entry name" value="ORANGE"/>
    <property type="match status" value="1"/>
</dbReference>
<evidence type="ECO:0000256" key="6">
    <source>
        <dbReference type="SAM" id="MobiDB-lite"/>
    </source>
</evidence>
<keyword evidence="4" id="KW-0804">Transcription</keyword>
<proteinExistence type="predicted"/>
<evidence type="ECO:0000259" key="7">
    <source>
        <dbReference type="PROSITE" id="PS50888"/>
    </source>
</evidence>
<dbReference type="Pfam" id="PF07527">
    <property type="entry name" value="Hairy_orange"/>
    <property type="match status" value="1"/>
</dbReference>
<feature type="domain" description="BHLH" evidence="7">
    <location>
        <begin position="12"/>
        <end position="69"/>
    </location>
</feature>
<evidence type="ECO:0000256" key="2">
    <source>
        <dbReference type="ARBA" id="ARBA00023015"/>
    </source>
</evidence>
<keyword evidence="3" id="KW-0238">DNA-binding</keyword>
<dbReference type="OrthoDB" id="6085656at2759"/>
<dbReference type="CDD" id="cd11410">
    <property type="entry name" value="bHLH_O_HES"/>
    <property type="match status" value="1"/>
</dbReference>
<organism evidence="9 10">
    <name type="scientific">Dimorphilus gyrociliatus</name>
    <dbReference type="NCBI Taxonomy" id="2664684"/>
    <lineage>
        <taxon>Eukaryota</taxon>
        <taxon>Metazoa</taxon>
        <taxon>Spiralia</taxon>
        <taxon>Lophotrochozoa</taxon>
        <taxon>Annelida</taxon>
        <taxon>Polychaeta</taxon>
        <taxon>Polychaeta incertae sedis</taxon>
        <taxon>Dinophilidae</taxon>
        <taxon>Dimorphilus</taxon>
    </lineage>
</organism>
<dbReference type="Gene3D" id="6.10.250.980">
    <property type="match status" value="1"/>
</dbReference>
<evidence type="ECO:0000256" key="4">
    <source>
        <dbReference type="ARBA" id="ARBA00023163"/>
    </source>
</evidence>
<feature type="domain" description="Orange" evidence="8">
    <location>
        <begin position="83"/>
        <end position="116"/>
    </location>
</feature>
<dbReference type="GO" id="GO:0005634">
    <property type="term" value="C:nucleus"/>
    <property type="evidence" value="ECO:0007669"/>
    <property type="project" value="UniProtKB-SubCell"/>
</dbReference>
<dbReference type="GO" id="GO:0006355">
    <property type="term" value="P:regulation of DNA-templated transcription"/>
    <property type="evidence" value="ECO:0007669"/>
    <property type="project" value="InterPro"/>
</dbReference>
<dbReference type="EMBL" id="CAJFCJ010000002">
    <property type="protein sequence ID" value="CAD5112025.1"/>
    <property type="molecule type" value="Genomic_DNA"/>
</dbReference>
<dbReference type="PROSITE" id="PS50888">
    <property type="entry name" value="BHLH"/>
    <property type="match status" value="1"/>
</dbReference>
<dbReference type="Gene3D" id="4.10.280.10">
    <property type="entry name" value="Helix-loop-helix DNA-binding domain"/>
    <property type="match status" value="1"/>
</dbReference>
<dbReference type="SMART" id="SM00511">
    <property type="entry name" value="ORANGE"/>
    <property type="match status" value="1"/>
</dbReference>
<comment type="caution">
    <text evidence="9">The sequence shown here is derived from an EMBL/GenBank/DDBJ whole genome shotgun (WGS) entry which is preliminary data.</text>
</comment>
<evidence type="ECO:0000313" key="10">
    <source>
        <dbReference type="Proteomes" id="UP000549394"/>
    </source>
</evidence>
<evidence type="ECO:0000259" key="8">
    <source>
        <dbReference type="PROSITE" id="PS51054"/>
    </source>
</evidence>
<dbReference type="SUPFAM" id="SSF158457">
    <property type="entry name" value="Orange domain-like"/>
    <property type="match status" value="1"/>
</dbReference>
<feature type="region of interest" description="Disordered" evidence="6">
    <location>
        <begin position="160"/>
        <end position="191"/>
    </location>
</feature>